<dbReference type="Gene3D" id="3.30.1240.10">
    <property type="match status" value="1"/>
</dbReference>
<protein>
    <recommendedName>
        <fullName evidence="3">Cof-type HAD-IIB family hydrolase</fullName>
    </recommendedName>
</protein>
<dbReference type="PANTHER" id="PTHR10000">
    <property type="entry name" value="PHOSPHOSERINE PHOSPHATASE"/>
    <property type="match status" value="1"/>
</dbReference>
<dbReference type="PANTHER" id="PTHR10000:SF8">
    <property type="entry name" value="HAD SUPERFAMILY HYDROLASE-LIKE, TYPE 3"/>
    <property type="match status" value="1"/>
</dbReference>
<dbReference type="GO" id="GO:0016791">
    <property type="term" value="F:phosphatase activity"/>
    <property type="evidence" value="ECO:0007669"/>
    <property type="project" value="TreeGrafter"/>
</dbReference>
<reference evidence="1" key="1">
    <citation type="submission" date="2017-05" db="EMBL/GenBank/DDBJ databases">
        <authorList>
            <person name="Varghese N."/>
            <person name="Submissions S."/>
        </authorList>
    </citation>
    <scope>NUCLEOTIDE SEQUENCE</scope>
    <source>
        <strain evidence="1">DSM 45262</strain>
    </source>
</reference>
<dbReference type="AlphaFoldDB" id="A0AA45WIV1"/>
<dbReference type="SUPFAM" id="SSF56784">
    <property type="entry name" value="HAD-like"/>
    <property type="match status" value="1"/>
</dbReference>
<dbReference type="Proteomes" id="UP001157946">
    <property type="component" value="Unassembled WGS sequence"/>
</dbReference>
<gene>
    <name evidence="1" type="ORF">SAMN06265361_101214</name>
</gene>
<evidence type="ECO:0000313" key="2">
    <source>
        <dbReference type="Proteomes" id="UP001157946"/>
    </source>
</evidence>
<dbReference type="NCBIfam" id="TIGR01484">
    <property type="entry name" value="HAD-SF-IIB"/>
    <property type="match status" value="1"/>
</dbReference>
<dbReference type="GO" id="GO:0000287">
    <property type="term" value="F:magnesium ion binding"/>
    <property type="evidence" value="ECO:0007669"/>
    <property type="project" value="TreeGrafter"/>
</dbReference>
<proteinExistence type="predicted"/>
<dbReference type="CDD" id="cd07516">
    <property type="entry name" value="HAD_Pase"/>
    <property type="match status" value="1"/>
</dbReference>
<dbReference type="SFLD" id="SFLDG01140">
    <property type="entry name" value="C2.B:_Phosphomannomutase_and_P"/>
    <property type="match status" value="1"/>
</dbReference>
<organism evidence="1 2">
    <name type="scientific">Laceyella tengchongensis</name>
    <dbReference type="NCBI Taxonomy" id="574699"/>
    <lineage>
        <taxon>Bacteria</taxon>
        <taxon>Bacillati</taxon>
        <taxon>Bacillota</taxon>
        <taxon>Bacilli</taxon>
        <taxon>Bacillales</taxon>
        <taxon>Thermoactinomycetaceae</taxon>
        <taxon>Laceyella</taxon>
    </lineage>
</organism>
<dbReference type="InterPro" id="IPR006379">
    <property type="entry name" value="HAD-SF_hydro_IIB"/>
</dbReference>
<dbReference type="InterPro" id="IPR036412">
    <property type="entry name" value="HAD-like_sf"/>
</dbReference>
<evidence type="ECO:0008006" key="3">
    <source>
        <dbReference type="Google" id="ProtNLM"/>
    </source>
</evidence>
<sequence length="267" mass="29898">MIRLFVSDLDNTLFNDEKTVNPEDKEALMALVDAGVQVCLASGRMDKELVSVMNELQGEFHRISQNGAFIYDTNNQRLYSAHFDGDTARELFQIAEPYQLVGFISQEDGMFVPRKSELVQQIETQMRMPIEERADVLDCLGTSIFASKLCYIGDMDEIKKLEATVKEHFADRVDSFISDRHCIDFMPPGVSKGVGLKRLIDHLGMKEEEVACIGDSYNDISMLRLTKHSFAMAVADAAVKQEATHTVASVAEAARWVLAYNSQISAK</sequence>
<dbReference type="SFLD" id="SFLDS00003">
    <property type="entry name" value="Haloacid_Dehalogenase"/>
    <property type="match status" value="1"/>
</dbReference>
<dbReference type="RefSeq" id="WP_102991620.1">
    <property type="nucleotide sequence ID" value="NZ_FXTU01000001.1"/>
</dbReference>
<dbReference type="GO" id="GO:0005829">
    <property type="term" value="C:cytosol"/>
    <property type="evidence" value="ECO:0007669"/>
    <property type="project" value="TreeGrafter"/>
</dbReference>
<dbReference type="Pfam" id="PF08282">
    <property type="entry name" value="Hydrolase_3"/>
    <property type="match status" value="1"/>
</dbReference>
<dbReference type="Gene3D" id="3.40.50.1000">
    <property type="entry name" value="HAD superfamily/HAD-like"/>
    <property type="match status" value="1"/>
</dbReference>
<keyword evidence="2" id="KW-1185">Reference proteome</keyword>
<name>A0AA45WIV1_9BACL</name>
<dbReference type="EMBL" id="FXTU01000001">
    <property type="protein sequence ID" value="SMP01273.1"/>
    <property type="molecule type" value="Genomic_DNA"/>
</dbReference>
<dbReference type="NCBIfam" id="TIGR00099">
    <property type="entry name" value="Cof-subfamily"/>
    <property type="match status" value="1"/>
</dbReference>
<evidence type="ECO:0000313" key="1">
    <source>
        <dbReference type="EMBL" id="SMP01273.1"/>
    </source>
</evidence>
<accession>A0AA45WIV1</accession>
<dbReference type="InterPro" id="IPR023214">
    <property type="entry name" value="HAD_sf"/>
</dbReference>
<dbReference type="InterPro" id="IPR000150">
    <property type="entry name" value="Cof"/>
</dbReference>
<comment type="caution">
    <text evidence="1">The sequence shown here is derived from an EMBL/GenBank/DDBJ whole genome shotgun (WGS) entry which is preliminary data.</text>
</comment>